<dbReference type="GO" id="GO:0004061">
    <property type="term" value="F:arylformamidase activity"/>
    <property type="evidence" value="ECO:0007669"/>
    <property type="project" value="InterPro"/>
</dbReference>
<dbReference type="Gene3D" id="3.50.30.50">
    <property type="entry name" value="Putative cyclase"/>
    <property type="match status" value="1"/>
</dbReference>
<reference evidence="1" key="1">
    <citation type="submission" date="2016-03" db="EMBL/GenBank/DDBJ databases">
        <authorList>
            <person name="Ploux O."/>
        </authorList>
    </citation>
    <scope>NUCLEOTIDE SEQUENCE</scope>
    <source>
        <strain evidence="1">UC10</strain>
    </source>
</reference>
<dbReference type="SUPFAM" id="SSF102198">
    <property type="entry name" value="Putative cyclase"/>
    <property type="match status" value="1"/>
</dbReference>
<proteinExistence type="predicted"/>
<gene>
    <name evidence="1" type="ORF">MHPYR_30224</name>
</gene>
<dbReference type="EMBL" id="FLQS01000023">
    <property type="protein sequence ID" value="SBS76227.1"/>
    <property type="molecule type" value="Genomic_DNA"/>
</dbReference>
<name>A0A1Y5PC47_9MYCO</name>
<dbReference type="AlphaFoldDB" id="A0A1Y5PC47"/>
<evidence type="ECO:0000313" key="1">
    <source>
        <dbReference type="EMBL" id="SBS76227.1"/>
    </source>
</evidence>
<accession>A0A1Y5PC47</accession>
<dbReference type="InterPro" id="IPR037175">
    <property type="entry name" value="KFase_sf"/>
</dbReference>
<dbReference type="GO" id="GO:0019441">
    <property type="term" value="P:L-tryptophan catabolic process to kynurenine"/>
    <property type="evidence" value="ECO:0007669"/>
    <property type="project" value="InterPro"/>
</dbReference>
<organism evidence="1">
    <name type="scientific">uncultured Mycobacterium sp</name>
    <dbReference type="NCBI Taxonomy" id="171292"/>
    <lineage>
        <taxon>Bacteria</taxon>
        <taxon>Bacillati</taxon>
        <taxon>Actinomycetota</taxon>
        <taxon>Actinomycetes</taxon>
        <taxon>Mycobacteriales</taxon>
        <taxon>Mycobacteriaceae</taxon>
        <taxon>Mycobacterium</taxon>
        <taxon>environmental samples</taxon>
    </lineage>
</organism>
<protein>
    <submittedName>
        <fullName evidence="1">Cyclase family protein</fullName>
    </submittedName>
</protein>
<sequence>MGRDATLYLLERGVRLTGTDAHDHDASIIWEGHRAGRTIGSSHIEKLHILESLPANGFEVSCFPVKVHAASAG</sequence>